<dbReference type="InterPro" id="IPR005598">
    <property type="entry name" value="ATP_synth_I"/>
</dbReference>
<reference evidence="7 8" key="1">
    <citation type="submission" date="2019-06" db="EMBL/GenBank/DDBJ databases">
        <title>Genomic insights into carbon and energy metabolism of Deferribacter autotrophicus revealed new metabolic traits in the phylum Deferribacteres.</title>
        <authorList>
            <person name="Slobodkin A.I."/>
            <person name="Slobodkina G.B."/>
            <person name="Allioux M."/>
            <person name="Alain K."/>
            <person name="Jebbar M."/>
            <person name="Shadrin V."/>
            <person name="Kublanov I.V."/>
            <person name="Toshchakov S.V."/>
            <person name="Bonch-Osmolovskaya E.A."/>
        </authorList>
    </citation>
    <scope>NUCLEOTIDE SEQUENCE [LARGE SCALE GENOMIC DNA]</scope>
    <source>
        <strain evidence="7 8">SL50</strain>
    </source>
</reference>
<accession>A0A5A8F4J5</accession>
<sequence length="121" mass="14085">MKMEIKVLIISLIFFVILYTVCRLLIDNGFVKNFTFGYLTTVLNFVLMSRKLRKVFSGDFNSYSLFGYVFRLSFILLLYVIWFQNQKVNIWGLLVGISLIPLTIPLVVIIDERRKTDGTST</sequence>
<dbReference type="GO" id="GO:0005886">
    <property type="term" value="C:plasma membrane"/>
    <property type="evidence" value="ECO:0007669"/>
    <property type="project" value="UniProtKB-SubCell"/>
</dbReference>
<gene>
    <name evidence="7" type="ORF">FHQ18_04565</name>
</gene>
<feature type="transmembrane region" description="Helical" evidence="6">
    <location>
        <begin position="60"/>
        <end position="82"/>
    </location>
</feature>
<dbReference type="EMBL" id="VFJB01000004">
    <property type="protein sequence ID" value="KAA0258436.1"/>
    <property type="molecule type" value="Genomic_DNA"/>
</dbReference>
<comment type="caution">
    <text evidence="7">The sequence shown here is derived from an EMBL/GenBank/DDBJ whole genome shotgun (WGS) entry which is preliminary data.</text>
</comment>
<protein>
    <recommendedName>
        <fullName evidence="9">ATP synthase subunit I</fullName>
    </recommendedName>
</protein>
<keyword evidence="5 6" id="KW-0472">Membrane</keyword>
<keyword evidence="2" id="KW-1003">Cell membrane</keyword>
<evidence type="ECO:0000256" key="5">
    <source>
        <dbReference type="ARBA" id="ARBA00023136"/>
    </source>
</evidence>
<dbReference type="Pfam" id="PF03899">
    <property type="entry name" value="ATP-synt_I"/>
    <property type="match status" value="1"/>
</dbReference>
<keyword evidence="8" id="KW-1185">Reference proteome</keyword>
<feature type="transmembrane region" description="Helical" evidence="6">
    <location>
        <begin position="32"/>
        <end position="48"/>
    </location>
</feature>
<organism evidence="7 8">
    <name type="scientific">Deferribacter autotrophicus</name>
    <dbReference type="NCBI Taxonomy" id="500465"/>
    <lineage>
        <taxon>Bacteria</taxon>
        <taxon>Pseudomonadati</taxon>
        <taxon>Deferribacterota</taxon>
        <taxon>Deferribacteres</taxon>
        <taxon>Deferribacterales</taxon>
        <taxon>Deferribacteraceae</taxon>
        <taxon>Deferribacter</taxon>
    </lineage>
</organism>
<keyword evidence="3 6" id="KW-0812">Transmembrane</keyword>
<evidence type="ECO:0000256" key="3">
    <source>
        <dbReference type="ARBA" id="ARBA00022692"/>
    </source>
</evidence>
<evidence type="ECO:0008006" key="9">
    <source>
        <dbReference type="Google" id="ProtNLM"/>
    </source>
</evidence>
<feature type="transmembrane region" description="Helical" evidence="6">
    <location>
        <begin position="88"/>
        <end position="110"/>
    </location>
</feature>
<evidence type="ECO:0000256" key="6">
    <source>
        <dbReference type="SAM" id="Phobius"/>
    </source>
</evidence>
<name>A0A5A8F4J5_9BACT</name>
<evidence type="ECO:0000256" key="1">
    <source>
        <dbReference type="ARBA" id="ARBA00004651"/>
    </source>
</evidence>
<feature type="transmembrane region" description="Helical" evidence="6">
    <location>
        <begin position="7"/>
        <end position="26"/>
    </location>
</feature>
<keyword evidence="4 6" id="KW-1133">Transmembrane helix</keyword>
<evidence type="ECO:0000313" key="8">
    <source>
        <dbReference type="Proteomes" id="UP000322876"/>
    </source>
</evidence>
<comment type="subcellular location">
    <subcellularLocation>
        <location evidence="1">Cell membrane</location>
        <topology evidence="1">Multi-pass membrane protein</topology>
    </subcellularLocation>
</comment>
<evidence type="ECO:0000313" key="7">
    <source>
        <dbReference type="EMBL" id="KAA0258436.1"/>
    </source>
</evidence>
<evidence type="ECO:0000256" key="2">
    <source>
        <dbReference type="ARBA" id="ARBA00022475"/>
    </source>
</evidence>
<proteinExistence type="predicted"/>
<dbReference type="AlphaFoldDB" id="A0A5A8F4J5"/>
<dbReference type="Proteomes" id="UP000322876">
    <property type="component" value="Unassembled WGS sequence"/>
</dbReference>
<evidence type="ECO:0000256" key="4">
    <source>
        <dbReference type="ARBA" id="ARBA00022989"/>
    </source>
</evidence>
<dbReference type="OrthoDB" id="9802687at2"/>